<evidence type="ECO:0000313" key="1">
    <source>
        <dbReference type="EMBL" id="EPS98316.1"/>
    </source>
</evidence>
<dbReference type="AlphaFoldDB" id="S8DZB5"/>
<sequence length="122" mass="13540">RKNAFLNKTAEEKNIHRPRPFASFTHGGLVAYAGVVLIPGGHTLIPDLDENPETDRTMWHFHNLRKPAGESSNHEWLTFPGSAALCRAEPLAISTKDAPKSLGFPYEGYQLTSQSDAEERLV</sequence>
<dbReference type="Proteomes" id="UP000015241">
    <property type="component" value="Unassembled WGS sequence"/>
</dbReference>
<organism evidence="1 2">
    <name type="scientific">Fomitopsis schrenkii</name>
    <name type="common">Brown rot fungus</name>
    <dbReference type="NCBI Taxonomy" id="2126942"/>
    <lineage>
        <taxon>Eukaryota</taxon>
        <taxon>Fungi</taxon>
        <taxon>Dikarya</taxon>
        <taxon>Basidiomycota</taxon>
        <taxon>Agaricomycotina</taxon>
        <taxon>Agaricomycetes</taxon>
        <taxon>Polyporales</taxon>
        <taxon>Fomitopsis</taxon>
    </lineage>
</organism>
<keyword evidence="2" id="KW-1185">Reference proteome</keyword>
<feature type="non-terminal residue" evidence="1">
    <location>
        <position position="1"/>
    </location>
</feature>
<dbReference type="STRING" id="743788.S8DZB5"/>
<dbReference type="EMBL" id="KE504166">
    <property type="protein sequence ID" value="EPS98316.1"/>
    <property type="molecule type" value="Genomic_DNA"/>
</dbReference>
<gene>
    <name evidence="1" type="ORF">FOMPIDRAFT_41893</name>
</gene>
<accession>S8DZB5</accession>
<dbReference type="eggNOG" id="ENOG502QTD3">
    <property type="taxonomic scope" value="Eukaryota"/>
</dbReference>
<evidence type="ECO:0000313" key="2">
    <source>
        <dbReference type="Proteomes" id="UP000015241"/>
    </source>
</evidence>
<dbReference type="OrthoDB" id="543156at2759"/>
<proteinExistence type="predicted"/>
<name>S8DZB5_FOMSC</name>
<dbReference type="HOGENOM" id="CLU_2032087_0_0_1"/>
<protein>
    <submittedName>
        <fullName evidence="1">Uncharacterized protein</fullName>
    </submittedName>
</protein>
<reference evidence="1 2" key="1">
    <citation type="journal article" date="2012" name="Science">
        <title>The Paleozoic origin of enzymatic lignin decomposition reconstructed from 31 fungal genomes.</title>
        <authorList>
            <person name="Floudas D."/>
            <person name="Binder M."/>
            <person name="Riley R."/>
            <person name="Barry K."/>
            <person name="Blanchette R.A."/>
            <person name="Henrissat B."/>
            <person name="Martinez A.T."/>
            <person name="Otillar R."/>
            <person name="Spatafora J.W."/>
            <person name="Yadav J.S."/>
            <person name="Aerts A."/>
            <person name="Benoit I."/>
            <person name="Boyd A."/>
            <person name="Carlson A."/>
            <person name="Copeland A."/>
            <person name="Coutinho P.M."/>
            <person name="de Vries R.P."/>
            <person name="Ferreira P."/>
            <person name="Findley K."/>
            <person name="Foster B."/>
            <person name="Gaskell J."/>
            <person name="Glotzer D."/>
            <person name="Gorecki P."/>
            <person name="Heitman J."/>
            <person name="Hesse C."/>
            <person name="Hori C."/>
            <person name="Igarashi K."/>
            <person name="Jurgens J.A."/>
            <person name="Kallen N."/>
            <person name="Kersten P."/>
            <person name="Kohler A."/>
            <person name="Kuees U."/>
            <person name="Kumar T.K.A."/>
            <person name="Kuo A."/>
            <person name="LaButti K."/>
            <person name="Larrondo L.F."/>
            <person name="Lindquist E."/>
            <person name="Ling A."/>
            <person name="Lombard V."/>
            <person name="Lucas S."/>
            <person name="Lundell T."/>
            <person name="Martin R."/>
            <person name="McLaughlin D.J."/>
            <person name="Morgenstern I."/>
            <person name="Morin E."/>
            <person name="Murat C."/>
            <person name="Nagy L.G."/>
            <person name="Nolan M."/>
            <person name="Ohm R.A."/>
            <person name="Patyshakuliyeva A."/>
            <person name="Rokas A."/>
            <person name="Ruiz-Duenas F.J."/>
            <person name="Sabat G."/>
            <person name="Salamov A."/>
            <person name="Samejima M."/>
            <person name="Schmutz J."/>
            <person name="Slot J.C."/>
            <person name="St John F."/>
            <person name="Stenlid J."/>
            <person name="Sun H."/>
            <person name="Sun S."/>
            <person name="Syed K."/>
            <person name="Tsang A."/>
            <person name="Wiebenga A."/>
            <person name="Young D."/>
            <person name="Pisabarro A."/>
            <person name="Eastwood D.C."/>
            <person name="Martin F."/>
            <person name="Cullen D."/>
            <person name="Grigoriev I.V."/>
            <person name="Hibbett D.S."/>
        </authorList>
    </citation>
    <scope>NUCLEOTIDE SEQUENCE</scope>
    <source>
        <strain evidence="2">FP-58527</strain>
    </source>
</reference>
<dbReference type="Gene3D" id="3.40.50.880">
    <property type="match status" value="1"/>
</dbReference>
<dbReference type="InterPro" id="IPR029062">
    <property type="entry name" value="Class_I_gatase-like"/>
</dbReference>
<dbReference type="InParanoid" id="S8DZB5"/>